<dbReference type="Pfam" id="PF01594">
    <property type="entry name" value="AI-2E_transport"/>
    <property type="match status" value="1"/>
</dbReference>
<comment type="caution">
    <text evidence="8">The sequence shown here is derived from an EMBL/GenBank/DDBJ whole genome shotgun (WGS) entry which is preliminary data.</text>
</comment>
<dbReference type="PANTHER" id="PTHR21716">
    <property type="entry name" value="TRANSMEMBRANE PROTEIN"/>
    <property type="match status" value="1"/>
</dbReference>
<feature type="transmembrane region" description="Helical" evidence="7">
    <location>
        <begin position="270"/>
        <end position="290"/>
    </location>
</feature>
<evidence type="ECO:0000313" key="9">
    <source>
        <dbReference type="Proteomes" id="UP001597185"/>
    </source>
</evidence>
<accession>A0ABD6C1Q5</accession>
<sequence length="372" mass="40422">MDEKRFVIAIFGLVIALLVGFIGYRFVAPLTVAVFLYYSTRRLFRNLARFRLPARARAVLSLSLIGVPLIGLLGYTVLLVLLEARRFIERYPVAETVGPENSWVADLAALSNPTFEGLVAAYRSGQFDPLIEFVSEQAPLLASTLSGLALNLLITIVVTYYLLLDGSKFHEWLLTFDDDAIVREYLEAADEELEAVLYGNLLNVIAISIIAVVTYTGYNVIAPAAVEIPYPALAGALTGVASLIPVIGMKIVYIPLAAITAIQPILSEELSLLAYVAGFLVVAAIVVDTIPDIVLRPYFSGKTTHVGLLMLAYIFGPVVFGFHGLFLAPIILVLALTFADTALIRLLGGERDDGDDEPGRTVSAGQRRLNDF</sequence>
<keyword evidence="3 7" id="KW-0812">Transmembrane</keyword>
<feature type="transmembrane region" description="Helical" evidence="7">
    <location>
        <begin position="233"/>
        <end position="258"/>
    </location>
</feature>
<feature type="transmembrane region" description="Helical" evidence="7">
    <location>
        <begin position="310"/>
        <end position="336"/>
    </location>
</feature>
<dbReference type="GO" id="GO:0016020">
    <property type="term" value="C:membrane"/>
    <property type="evidence" value="ECO:0007669"/>
    <property type="project" value="UniProtKB-SubCell"/>
</dbReference>
<dbReference type="InterPro" id="IPR002549">
    <property type="entry name" value="AI-2E-like"/>
</dbReference>
<keyword evidence="9" id="KW-1185">Reference proteome</keyword>
<comment type="subcellular location">
    <subcellularLocation>
        <location evidence="1">Membrane</location>
        <topology evidence="1">Multi-pass membrane protein</topology>
    </subcellularLocation>
</comment>
<feature type="transmembrane region" description="Helical" evidence="7">
    <location>
        <begin position="140"/>
        <end position="163"/>
    </location>
</feature>
<name>A0ABD6C1Q5_9EURY</name>
<gene>
    <name evidence="8" type="ORF">ACFR9T_12185</name>
</gene>
<feature type="transmembrane region" description="Helical" evidence="7">
    <location>
        <begin position="201"/>
        <end position="221"/>
    </location>
</feature>
<evidence type="ECO:0000256" key="7">
    <source>
        <dbReference type="SAM" id="Phobius"/>
    </source>
</evidence>
<dbReference type="PANTHER" id="PTHR21716:SF4">
    <property type="entry name" value="TRANSMEMBRANE PROTEIN 245"/>
    <property type="match status" value="1"/>
</dbReference>
<reference evidence="8 9" key="1">
    <citation type="journal article" date="2019" name="Int. J. Syst. Evol. Microbiol.">
        <title>The Global Catalogue of Microorganisms (GCM) 10K type strain sequencing project: providing services to taxonomists for standard genome sequencing and annotation.</title>
        <authorList>
            <consortium name="The Broad Institute Genomics Platform"/>
            <consortium name="The Broad Institute Genome Sequencing Center for Infectious Disease"/>
            <person name="Wu L."/>
            <person name="Ma J."/>
        </authorList>
    </citation>
    <scope>NUCLEOTIDE SEQUENCE [LARGE SCALE GENOMIC DNA]</scope>
    <source>
        <strain evidence="8 9">CGMCC 1.12689</strain>
    </source>
</reference>
<feature type="transmembrane region" description="Helical" evidence="7">
    <location>
        <begin position="59"/>
        <end position="82"/>
    </location>
</feature>
<keyword evidence="4 7" id="KW-1133">Transmembrane helix</keyword>
<evidence type="ECO:0000256" key="6">
    <source>
        <dbReference type="SAM" id="MobiDB-lite"/>
    </source>
</evidence>
<dbReference type="AlphaFoldDB" id="A0ABD6C1Q5"/>
<comment type="similarity">
    <text evidence="2">Belongs to the autoinducer-2 exporter (AI-2E) (TC 2.A.86) family.</text>
</comment>
<organism evidence="8 9">
    <name type="scientific">Halorubrum laminariae</name>
    <dbReference type="NCBI Taxonomy" id="1433523"/>
    <lineage>
        <taxon>Archaea</taxon>
        <taxon>Methanobacteriati</taxon>
        <taxon>Methanobacteriota</taxon>
        <taxon>Stenosarchaea group</taxon>
        <taxon>Halobacteria</taxon>
        <taxon>Halobacteriales</taxon>
        <taxon>Haloferacaceae</taxon>
        <taxon>Halorubrum</taxon>
    </lineage>
</organism>
<evidence type="ECO:0000256" key="5">
    <source>
        <dbReference type="ARBA" id="ARBA00023136"/>
    </source>
</evidence>
<dbReference type="EMBL" id="JBHUDB010000011">
    <property type="protein sequence ID" value="MFD1571332.1"/>
    <property type="molecule type" value="Genomic_DNA"/>
</dbReference>
<protein>
    <submittedName>
        <fullName evidence="8">AI-2E family transporter</fullName>
    </submittedName>
</protein>
<proteinExistence type="inferred from homology"/>
<feature type="region of interest" description="Disordered" evidence="6">
    <location>
        <begin position="352"/>
        <end position="372"/>
    </location>
</feature>
<dbReference type="Proteomes" id="UP001597185">
    <property type="component" value="Unassembled WGS sequence"/>
</dbReference>
<evidence type="ECO:0000256" key="4">
    <source>
        <dbReference type="ARBA" id="ARBA00022989"/>
    </source>
</evidence>
<feature type="transmembrane region" description="Helical" evidence="7">
    <location>
        <begin position="6"/>
        <end position="38"/>
    </location>
</feature>
<dbReference type="RefSeq" id="WP_256417586.1">
    <property type="nucleotide sequence ID" value="NZ_JANHDL010000003.1"/>
</dbReference>
<evidence type="ECO:0000313" key="8">
    <source>
        <dbReference type="EMBL" id="MFD1571332.1"/>
    </source>
</evidence>
<evidence type="ECO:0000256" key="1">
    <source>
        <dbReference type="ARBA" id="ARBA00004141"/>
    </source>
</evidence>
<evidence type="ECO:0000256" key="2">
    <source>
        <dbReference type="ARBA" id="ARBA00009773"/>
    </source>
</evidence>
<evidence type="ECO:0000256" key="3">
    <source>
        <dbReference type="ARBA" id="ARBA00022692"/>
    </source>
</evidence>
<keyword evidence="5 7" id="KW-0472">Membrane</keyword>